<feature type="binding site" evidence="7">
    <location>
        <begin position="81"/>
        <end position="83"/>
    </location>
    <ligand>
        <name>substrate</name>
    </ligand>
</feature>
<dbReference type="GO" id="GO:0006777">
    <property type="term" value="P:Mo-molybdopterin cofactor biosynthetic process"/>
    <property type="evidence" value="ECO:0007669"/>
    <property type="project" value="UniProtKB-UniRule"/>
</dbReference>
<name>A0A5R9IPJ8_9GAMM</name>
<dbReference type="HAMAP" id="MF_01224_B">
    <property type="entry name" value="MoaC_B"/>
    <property type="match status" value="1"/>
</dbReference>
<keyword evidence="10" id="KW-1185">Reference proteome</keyword>
<dbReference type="UniPathway" id="UPA00344"/>
<evidence type="ECO:0000256" key="5">
    <source>
        <dbReference type="ARBA" id="ARBA00023239"/>
    </source>
</evidence>
<comment type="function">
    <text evidence="6 7">Catalyzes the conversion of (8S)-3',8-cyclo-7,8-dihydroguanosine 5'-triphosphate to cyclic pyranopterin monophosphate (cPMP).</text>
</comment>
<dbReference type="GO" id="GO:0061799">
    <property type="term" value="F:cyclic pyranopterin monophosphate synthase activity"/>
    <property type="evidence" value="ECO:0007669"/>
    <property type="project" value="UniProtKB-UniRule"/>
</dbReference>
<dbReference type="InterPro" id="IPR047594">
    <property type="entry name" value="MoaC_bact/euk"/>
</dbReference>
<dbReference type="CDD" id="cd01420">
    <property type="entry name" value="MoaC_PE"/>
    <property type="match status" value="1"/>
</dbReference>
<evidence type="ECO:0000313" key="10">
    <source>
        <dbReference type="Proteomes" id="UP000307790"/>
    </source>
</evidence>
<dbReference type="FunFam" id="3.30.70.640:FF:000001">
    <property type="entry name" value="Cyclic pyranopterin monophosphate synthase"/>
    <property type="match status" value="1"/>
</dbReference>
<dbReference type="PANTHER" id="PTHR22960:SF29">
    <property type="entry name" value="CYCLIC PYRANOPTERIN MONOPHOSPHATE SYNTHASE"/>
    <property type="match status" value="1"/>
</dbReference>
<dbReference type="EMBL" id="VCBC01000005">
    <property type="protein sequence ID" value="TLU66403.1"/>
    <property type="molecule type" value="Genomic_DNA"/>
</dbReference>
<feature type="domain" description="Molybdopterin cofactor biosynthesis C (MoaC)" evidence="8">
    <location>
        <begin position="21"/>
        <end position="156"/>
    </location>
</feature>
<dbReference type="SUPFAM" id="SSF55040">
    <property type="entry name" value="Molybdenum cofactor biosynthesis protein C, MoaC"/>
    <property type="match status" value="1"/>
</dbReference>
<keyword evidence="5 7" id="KW-0456">Lyase</keyword>
<dbReference type="EC" id="4.6.1.17" evidence="3 7"/>
<accession>A0A5R9IPJ8</accession>
<keyword evidence="4 7" id="KW-0501">Molybdenum cofactor biosynthesis</keyword>
<dbReference type="AlphaFoldDB" id="A0A5R9IPJ8"/>
<proteinExistence type="inferred from homology"/>
<dbReference type="OrthoDB" id="9794429at2"/>
<evidence type="ECO:0000256" key="3">
    <source>
        <dbReference type="ARBA" id="ARBA00012575"/>
    </source>
</evidence>
<dbReference type="InterPro" id="IPR050105">
    <property type="entry name" value="MoCo_biosynth_MoaA/MoaC"/>
</dbReference>
<evidence type="ECO:0000256" key="2">
    <source>
        <dbReference type="ARBA" id="ARBA00005046"/>
    </source>
</evidence>
<sequence length="169" mass="18285">MSNEKNSQQLTHLNQQGEANMVDVSNKQTTIRTATAEGYIRMSAQTLALIDSGEHKKGDVFAVARIAGIQAAKKCSDLIPLCHPLMLTKVQVDFTLDKANNQVRVETLCRLSGQTGVEMEALTAASVACLTLFDMCKAVDPGMLIHGIRVLEKQGGKSGHWQSTNQGES</sequence>
<dbReference type="NCBIfam" id="NF006870">
    <property type="entry name" value="PRK09364.1"/>
    <property type="match status" value="1"/>
</dbReference>
<comment type="caution">
    <text evidence="9">The sequence shown here is derived from an EMBL/GenBank/DDBJ whole genome shotgun (WGS) entry which is preliminary data.</text>
</comment>
<comment type="subunit">
    <text evidence="7">Homohexamer; trimer of dimers.</text>
</comment>
<dbReference type="InterPro" id="IPR023045">
    <property type="entry name" value="MoaC"/>
</dbReference>
<dbReference type="InterPro" id="IPR036522">
    <property type="entry name" value="MoaC_sf"/>
</dbReference>
<gene>
    <name evidence="7 9" type="primary">moaC</name>
    <name evidence="9" type="ORF">FE810_06855</name>
</gene>
<dbReference type="Proteomes" id="UP000307790">
    <property type="component" value="Unassembled WGS sequence"/>
</dbReference>
<comment type="similarity">
    <text evidence="7">Belongs to the MoaC family.</text>
</comment>
<dbReference type="NCBIfam" id="TIGR00581">
    <property type="entry name" value="moaC"/>
    <property type="match status" value="1"/>
</dbReference>
<protein>
    <recommendedName>
        <fullName evidence="3 7">Cyclic pyranopterin monophosphate synthase</fullName>
        <ecNumber evidence="3 7">4.6.1.17</ecNumber>
    </recommendedName>
    <alternativeName>
        <fullName evidence="7">Molybdenum cofactor biosynthesis protein C</fullName>
    </alternativeName>
</protein>
<feature type="active site" evidence="7">
    <location>
        <position position="134"/>
    </location>
</feature>
<organism evidence="9 10">
    <name type="scientific">Thalassotalea litorea</name>
    <dbReference type="NCBI Taxonomy" id="2020715"/>
    <lineage>
        <taxon>Bacteria</taxon>
        <taxon>Pseudomonadati</taxon>
        <taxon>Pseudomonadota</taxon>
        <taxon>Gammaproteobacteria</taxon>
        <taxon>Alteromonadales</taxon>
        <taxon>Colwelliaceae</taxon>
        <taxon>Thalassotalea</taxon>
    </lineage>
</organism>
<dbReference type="Pfam" id="PF01967">
    <property type="entry name" value="MoaC"/>
    <property type="match status" value="1"/>
</dbReference>
<evidence type="ECO:0000256" key="7">
    <source>
        <dbReference type="HAMAP-Rule" id="MF_01224"/>
    </source>
</evidence>
<comment type="catalytic activity">
    <reaction evidence="1 7">
        <text>(8S)-3',8-cyclo-7,8-dihydroguanosine 5'-triphosphate = cyclic pyranopterin phosphate + diphosphate</text>
        <dbReference type="Rhea" id="RHEA:49580"/>
        <dbReference type="ChEBI" id="CHEBI:33019"/>
        <dbReference type="ChEBI" id="CHEBI:59648"/>
        <dbReference type="ChEBI" id="CHEBI:131766"/>
        <dbReference type="EC" id="4.6.1.17"/>
    </reaction>
</comment>
<feature type="binding site" evidence="7">
    <location>
        <begin position="119"/>
        <end position="120"/>
    </location>
    <ligand>
        <name>substrate</name>
    </ligand>
</feature>
<dbReference type="PANTHER" id="PTHR22960">
    <property type="entry name" value="MOLYBDOPTERIN COFACTOR SYNTHESIS PROTEIN A"/>
    <property type="match status" value="1"/>
</dbReference>
<reference evidence="9 10" key="1">
    <citation type="submission" date="2019-05" db="EMBL/GenBank/DDBJ databases">
        <title>Genome sequences of Thalassotalea litorea 1K03283.</title>
        <authorList>
            <person name="Zhang D."/>
        </authorList>
    </citation>
    <scope>NUCLEOTIDE SEQUENCE [LARGE SCALE GENOMIC DNA]</scope>
    <source>
        <strain evidence="9 10">MCCC 1K03283</strain>
    </source>
</reference>
<dbReference type="Gene3D" id="3.30.70.640">
    <property type="entry name" value="Molybdopterin cofactor biosynthesis C (MoaC) domain"/>
    <property type="match status" value="1"/>
</dbReference>
<evidence type="ECO:0000256" key="6">
    <source>
        <dbReference type="ARBA" id="ARBA00055087"/>
    </source>
</evidence>
<evidence type="ECO:0000256" key="4">
    <source>
        <dbReference type="ARBA" id="ARBA00023150"/>
    </source>
</evidence>
<dbReference type="RefSeq" id="WP_138319278.1">
    <property type="nucleotide sequence ID" value="NZ_VCBC01000005.1"/>
</dbReference>
<evidence type="ECO:0000259" key="8">
    <source>
        <dbReference type="Pfam" id="PF01967"/>
    </source>
</evidence>
<dbReference type="InterPro" id="IPR002820">
    <property type="entry name" value="Mopterin_CF_biosynth-C_dom"/>
</dbReference>
<comment type="pathway">
    <text evidence="2 7">Cofactor biosynthesis; molybdopterin biosynthesis.</text>
</comment>
<evidence type="ECO:0000256" key="1">
    <source>
        <dbReference type="ARBA" id="ARBA00001637"/>
    </source>
</evidence>
<evidence type="ECO:0000313" key="9">
    <source>
        <dbReference type="EMBL" id="TLU66403.1"/>
    </source>
</evidence>